<protein>
    <submittedName>
        <fullName evidence="1">Uncharacterized protein</fullName>
    </submittedName>
</protein>
<proteinExistence type="predicted"/>
<gene>
    <name evidence="1" type="ORF">CDAR_165531</name>
</gene>
<dbReference type="EMBL" id="BPLQ01014291">
    <property type="protein sequence ID" value="GIY78890.1"/>
    <property type="molecule type" value="Genomic_DNA"/>
</dbReference>
<comment type="caution">
    <text evidence="1">The sequence shown here is derived from an EMBL/GenBank/DDBJ whole genome shotgun (WGS) entry which is preliminary data.</text>
</comment>
<name>A0AAV4W9Z1_9ARAC</name>
<keyword evidence="2" id="KW-1185">Reference proteome</keyword>
<dbReference type="AlphaFoldDB" id="A0AAV4W9Z1"/>
<reference evidence="1 2" key="1">
    <citation type="submission" date="2021-06" db="EMBL/GenBank/DDBJ databases">
        <title>Caerostris darwini draft genome.</title>
        <authorList>
            <person name="Kono N."/>
            <person name="Arakawa K."/>
        </authorList>
    </citation>
    <scope>NUCLEOTIDE SEQUENCE [LARGE SCALE GENOMIC DNA]</scope>
</reference>
<evidence type="ECO:0000313" key="2">
    <source>
        <dbReference type="Proteomes" id="UP001054837"/>
    </source>
</evidence>
<evidence type="ECO:0000313" key="1">
    <source>
        <dbReference type="EMBL" id="GIY78890.1"/>
    </source>
</evidence>
<sequence>MLLRFHCDNHLANHRNLSERWNMNTSSNPKAEWLDEQRINACNPVKARSQKPLLEHRFIKKFLRLIAGIDSDSLSKFPSIPDANVAES</sequence>
<accession>A0AAV4W9Z1</accession>
<organism evidence="1 2">
    <name type="scientific">Caerostris darwini</name>
    <dbReference type="NCBI Taxonomy" id="1538125"/>
    <lineage>
        <taxon>Eukaryota</taxon>
        <taxon>Metazoa</taxon>
        <taxon>Ecdysozoa</taxon>
        <taxon>Arthropoda</taxon>
        <taxon>Chelicerata</taxon>
        <taxon>Arachnida</taxon>
        <taxon>Araneae</taxon>
        <taxon>Araneomorphae</taxon>
        <taxon>Entelegynae</taxon>
        <taxon>Araneoidea</taxon>
        <taxon>Araneidae</taxon>
        <taxon>Caerostris</taxon>
    </lineage>
</organism>
<dbReference type="Proteomes" id="UP001054837">
    <property type="component" value="Unassembled WGS sequence"/>
</dbReference>